<dbReference type="STRING" id="1409788.NC99_05570"/>
<keyword evidence="6" id="KW-1185">Reference proteome</keyword>
<evidence type="ECO:0000256" key="1">
    <source>
        <dbReference type="ARBA" id="ARBA00010688"/>
    </source>
</evidence>
<dbReference type="Proteomes" id="UP000036958">
    <property type="component" value="Unassembled WGS sequence"/>
</dbReference>
<gene>
    <name evidence="5" type="ORF">NC99_05570</name>
</gene>
<evidence type="ECO:0000259" key="4">
    <source>
        <dbReference type="Pfam" id="PF00294"/>
    </source>
</evidence>
<dbReference type="PROSITE" id="PS00584">
    <property type="entry name" value="PFKB_KINASES_2"/>
    <property type="match status" value="1"/>
</dbReference>
<accession>A0A0L8VDM5</accession>
<evidence type="ECO:0000313" key="5">
    <source>
        <dbReference type="EMBL" id="KOH46580.1"/>
    </source>
</evidence>
<comment type="similarity">
    <text evidence="1">Belongs to the carbohydrate kinase PfkB family.</text>
</comment>
<dbReference type="SUPFAM" id="SSF53613">
    <property type="entry name" value="Ribokinase-like"/>
    <property type="match status" value="1"/>
</dbReference>
<evidence type="ECO:0000313" key="6">
    <source>
        <dbReference type="Proteomes" id="UP000036958"/>
    </source>
</evidence>
<keyword evidence="2" id="KW-0808">Transferase</keyword>
<comment type="caution">
    <text evidence="5">The sequence shown here is derived from an EMBL/GenBank/DDBJ whole genome shotgun (WGS) entry which is preliminary data.</text>
</comment>
<protein>
    <recommendedName>
        <fullName evidence="4">Carbohydrate kinase PfkB domain-containing protein</fullName>
    </recommendedName>
</protein>
<dbReference type="OrthoDB" id="9813569at2"/>
<dbReference type="InterPro" id="IPR011611">
    <property type="entry name" value="PfkB_dom"/>
</dbReference>
<evidence type="ECO:0000256" key="2">
    <source>
        <dbReference type="ARBA" id="ARBA00022679"/>
    </source>
</evidence>
<reference evidence="6" key="1">
    <citation type="submission" date="2015-07" db="EMBL/GenBank/DDBJ databases">
        <title>Genome sequencing of Sunxiuqinia dokdonensis strain SK.</title>
        <authorList>
            <person name="Ahn S."/>
            <person name="Kim B.-C."/>
        </authorList>
    </citation>
    <scope>NUCLEOTIDE SEQUENCE [LARGE SCALE GENOMIC DNA]</scope>
    <source>
        <strain evidence="6">SK</strain>
    </source>
</reference>
<dbReference type="CDD" id="cd01167">
    <property type="entry name" value="bac_FRK"/>
    <property type="match status" value="1"/>
</dbReference>
<evidence type="ECO:0000256" key="3">
    <source>
        <dbReference type="ARBA" id="ARBA00022777"/>
    </source>
</evidence>
<dbReference type="AlphaFoldDB" id="A0A0L8VDM5"/>
<dbReference type="EMBL" id="LGIA01000024">
    <property type="protein sequence ID" value="KOH46580.1"/>
    <property type="molecule type" value="Genomic_DNA"/>
</dbReference>
<dbReference type="GO" id="GO:0016301">
    <property type="term" value="F:kinase activity"/>
    <property type="evidence" value="ECO:0007669"/>
    <property type="project" value="UniProtKB-KW"/>
</dbReference>
<dbReference type="PANTHER" id="PTHR43085">
    <property type="entry name" value="HEXOKINASE FAMILY MEMBER"/>
    <property type="match status" value="1"/>
</dbReference>
<name>A0A0L8VDM5_9BACT</name>
<dbReference type="Pfam" id="PF00294">
    <property type="entry name" value="PfkB"/>
    <property type="match status" value="1"/>
</dbReference>
<feature type="domain" description="Carbohydrate kinase PfkB" evidence="4">
    <location>
        <begin position="29"/>
        <end position="295"/>
    </location>
</feature>
<dbReference type="PANTHER" id="PTHR43085:SF57">
    <property type="entry name" value="CARBOHYDRATE KINASE PFKB DOMAIN-CONTAINING PROTEIN"/>
    <property type="match status" value="1"/>
</dbReference>
<dbReference type="InterPro" id="IPR002173">
    <property type="entry name" value="Carboh/pur_kinase_PfkB_CS"/>
</dbReference>
<sequence length="313" mass="34503">MTNQNKPNQMKKIVAAVGELLWDLLPGGKVLGGAPANFIYRINSFGDLGQLITRVGDDDLGDEALEQILQLGLSERNIQVDPASPTGTVQVKLNKQGIPDYSIHEHVAYDKLEATPAALELVHHVDCVCFGTLIQRTEQARDAVRQLLLAAKEATLFYDINLRKDCYTKEIIEESLRLTDILKINDEELISLKEFLKLESDTLKDLAGELILNYHLQLVLGTLGEKGAFVLSNTGEYHYDPGYRVKLGDTVGSGDACSAGFIHQLLQGKSLEEALKFGNATGAKVATTIGGTQPVSEEEIETFRQKKHERIEM</sequence>
<dbReference type="InterPro" id="IPR029056">
    <property type="entry name" value="Ribokinase-like"/>
</dbReference>
<dbReference type="InterPro" id="IPR050306">
    <property type="entry name" value="PfkB_Carbo_kinase"/>
</dbReference>
<proteinExistence type="inferred from homology"/>
<organism evidence="5 6">
    <name type="scientific">Sunxiuqinia dokdonensis</name>
    <dbReference type="NCBI Taxonomy" id="1409788"/>
    <lineage>
        <taxon>Bacteria</taxon>
        <taxon>Pseudomonadati</taxon>
        <taxon>Bacteroidota</taxon>
        <taxon>Bacteroidia</taxon>
        <taxon>Marinilabiliales</taxon>
        <taxon>Prolixibacteraceae</taxon>
        <taxon>Sunxiuqinia</taxon>
    </lineage>
</organism>
<keyword evidence="3" id="KW-0418">Kinase</keyword>
<dbReference type="Gene3D" id="3.40.1190.20">
    <property type="match status" value="1"/>
</dbReference>